<feature type="domain" description="VWFA" evidence="2">
    <location>
        <begin position="127"/>
        <end position="315"/>
    </location>
</feature>
<evidence type="ECO:0000313" key="4">
    <source>
        <dbReference type="Proteomes" id="UP000276526"/>
    </source>
</evidence>
<dbReference type="InterPro" id="IPR002035">
    <property type="entry name" value="VWF_A"/>
</dbReference>
<feature type="region of interest" description="Disordered" evidence="1">
    <location>
        <begin position="25"/>
        <end position="123"/>
    </location>
</feature>
<feature type="compositionally biased region" description="Basic and acidic residues" evidence="1">
    <location>
        <begin position="25"/>
        <end position="37"/>
    </location>
</feature>
<sequence>MVFPLVAFGSSDGVDELSARMADDFRRHATGDSRDGADATPTVPAGTPDARLTRYATTLAADEPAPEPVASPTPAPAGAPDGQAGGSTPPGAPAPGTAAPDAPAPGTGAPAAPDAPQPAPGELPRQQVTFLLDTSGSMAVDEERGSRLSAVVADLSEVVTALGRADGTIGLWNYSSQLSPSARTPYRDNVDLTAGDRGDAVNAVLAQLTAGGATRTYESVLAAYDAAVRAADPAVPNRLVLITDGTDDGALPLDDARARIAALRGTAPVDLSIVAVGDDVDVPALRALAEAGGGRVEQTPSSNGTAVRDALLRLLTA</sequence>
<comment type="caution">
    <text evidence="3">The sequence shown here is derived from an EMBL/GenBank/DDBJ whole genome shotgun (WGS) entry which is preliminary data.</text>
</comment>
<dbReference type="CDD" id="cd00198">
    <property type="entry name" value="vWFA"/>
    <property type="match status" value="1"/>
</dbReference>
<organism evidence="3 4">
    <name type="scientific">Corynebacterium bovis</name>
    <dbReference type="NCBI Taxonomy" id="36808"/>
    <lineage>
        <taxon>Bacteria</taxon>
        <taxon>Bacillati</taxon>
        <taxon>Actinomycetota</taxon>
        <taxon>Actinomycetes</taxon>
        <taxon>Mycobacteriales</taxon>
        <taxon>Corynebacteriaceae</taxon>
        <taxon>Corynebacterium</taxon>
    </lineage>
</organism>
<dbReference type="SMART" id="SM00327">
    <property type="entry name" value="VWA"/>
    <property type="match status" value="1"/>
</dbReference>
<proteinExistence type="predicted"/>
<protein>
    <recommendedName>
        <fullName evidence="2">VWFA domain-containing protein</fullName>
    </recommendedName>
</protein>
<name>A0A3R8PBD4_9CORY</name>
<feature type="compositionally biased region" description="Pro residues" evidence="1">
    <location>
        <begin position="66"/>
        <end position="77"/>
    </location>
</feature>
<dbReference type="PROSITE" id="PS50234">
    <property type="entry name" value="VWFA"/>
    <property type="match status" value="1"/>
</dbReference>
<dbReference type="Pfam" id="PF00092">
    <property type="entry name" value="VWA"/>
    <property type="match status" value="1"/>
</dbReference>
<evidence type="ECO:0000256" key="1">
    <source>
        <dbReference type="SAM" id="MobiDB-lite"/>
    </source>
</evidence>
<dbReference type="Proteomes" id="UP000276526">
    <property type="component" value="Unassembled WGS sequence"/>
</dbReference>
<reference evidence="3 4" key="1">
    <citation type="submission" date="2018-01" db="EMBL/GenBank/DDBJ databases">
        <title>Twenty Corynebacterium bovis Genomes.</title>
        <authorList>
            <person name="Gulvik C.A."/>
        </authorList>
    </citation>
    <scope>NUCLEOTIDE SEQUENCE [LARGE SCALE GENOMIC DNA]</scope>
    <source>
        <strain evidence="3 4">F6900</strain>
    </source>
</reference>
<dbReference type="AlphaFoldDB" id="A0A3R8PBD4"/>
<gene>
    <name evidence="3" type="ORF">CXF48_10555</name>
</gene>
<feature type="compositionally biased region" description="Low complexity" evidence="1">
    <location>
        <begin position="78"/>
        <end position="112"/>
    </location>
</feature>
<dbReference type="EMBL" id="PQNK01000022">
    <property type="protein sequence ID" value="RRO85545.1"/>
    <property type="molecule type" value="Genomic_DNA"/>
</dbReference>
<dbReference type="SUPFAM" id="SSF53300">
    <property type="entry name" value="vWA-like"/>
    <property type="match status" value="1"/>
</dbReference>
<evidence type="ECO:0000313" key="3">
    <source>
        <dbReference type="EMBL" id="RRO85545.1"/>
    </source>
</evidence>
<evidence type="ECO:0000259" key="2">
    <source>
        <dbReference type="PROSITE" id="PS50234"/>
    </source>
</evidence>
<dbReference type="Gene3D" id="3.40.50.410">
    <property type="entry name" value="von Willebrand factor, type A domain"/>
    <property type="match status" value="1"/>
</dbReference>
<dbReference type="InterPro" id="IPR036465">
    <property type="entry name" value="vWFA_dom_sf"/>
</dbReference>
<accession>A0A3R8PBD4</accession>